<evidence type="ECO:0000256" key="5">
    <source>
        <dbReference type="ARBA" id="ARBA00023136"/>
    </source>
</evidence>
<comment type="caution">
    <text evidence="8">The sequence shown here is derived from an EMBL/GenBank/DDBJ whole genome shotgun (WGS) entry which is preliminary data.</text>
</comment>
<evidence type="ECO:0000256" key="6">
    <source>
        <dbReference type="SAM" id="MobiDB-lite"/>
    </source>
</evidence>
<feature type="transmembrane region" description="Helical" evidence="7">
    <location>
        <begin position="809"/>
        <end position="830"/>
    </location>
</feature>
<feature type="compositionally biased region" description="Polar residues" evidence="6">
    <location>
        <begin position="185"/>
        <end position="215"/>
    </location>
</feature>
<sequence>MSVNESPGRRPGPDPAVQGNPPPPPATETAPAEAAEPSRDRPAAEIPAARPTAEAPGAEAAAESPGARTPAGPSDEQQAPGDQAEERAAGVPAEGPTSGARAEQQAAGDPADLRTSGTPTDQQAAGNPADGQAAGIRVEQQAVGDPADQQTEDRPADQQTAGDQAAGRTPGVPAAQQAAAHPADRQTSGPPDGQQATGDPAEKQTSGIPADQQTAGDRATGRTSDVPAEQQAAGDPADQRTSGILADGQAAGVRVDEPSLPRRIRRPSDAIRFLLSVSVIALILLLAHVARHTTSGLASDIASGTERAPHLLLTLANLASGIGVLAVPVAFGVDRVIRRNGLRVAIGVLAAVVALGVSLTLDSWITAAGMRDLAWYLTWRRHGGWFPGPAHIDITPVIAYVTAVGLGGRTRWQLVTWTVIGLDAVASLATGAITPLAVLTTYLIGRAVGYATLYAVGSPNIRPPGDAVVAALRRVGLAPVRAARADDGPEDTRRYTATLADGRALDVTVLDRDQQTAGLLYRLWRRARLRGGTPPRTIRSLRRSLEQESLMAYATTAAGASTPRLLATSEVGSEAALLAYEHVPGRLLADLPDEELTDELLTAIWAQLKLLQDRRLAHRRLAGESVLVDEAGRPYLVDLRAGETAAGDLVLRIDLAQLLTELALRVGAERAVRTAADVLGADALGAAVPLLQNVALARSTRNALRRDRKLLSRIREQIRVLRPELVTAAQPLHLDRFRPRTLLSVIAGTVGAYLLLSQLSNVNLPDLVAHADLRWFAVGALASAVSYLAAALMLIGFVPERLPLGRTVLVQLVASFVKLVAPAAVGGIAVNTRYLQRAGVPAGQAAASVGASQLTGMAFHITMLALFAYITGSDNSPSLPPSRIIIVSLLAAAVLAILVLSIGPLRRLVAARMRSMFSGVLPRLLDVLQSPKKLATGMGGTVLLTVAFVLCLDASIRAFGGSLSLTTVAVVFLTGNALGSAAPTPGGLGAVEGALSLGLTLAGLPAGTATSAVLLFRLHTFWLPVLPGWASLSYLQRREAI</sequence>
<keyword evidence="4 7" id="KW-1133">Transmembrane helix</keyword>
<evidence type="ECO:0000256" key="3">
    <source>
        <dbReference type="ARBA" id="ARBA00022692"/>
    </source>
</evidence>
<dbReference type="InterPro" id="IPR011009">
    <property type="entry name" value="Kinase-like_dom_sf"/>
</dbReference>
<evidence type="ECO:0000256" key="1">
    <source>
        <dbReference type="ARBA" id="ARBA00004651"/>
    </source>
</evidence>
<reference evidence="9" key="1">
    <citation type="journal article" date="2019" name="Int. J. Syst. Evol. Microbiol.">
        <title>The Global Catalogue of Microorganisms (GCM) 10K type strain sequencing project: providing services to taxonomists for standard genome sequencing and annotation.</title>
        <authorList>
            <consortium name="The Broad Institute Genomics Platform"/>
            <consortium name="The Broad Institute Genome Sequencing Center for Infectious Disease"/>
            <person name="Wu L."/>
            <person name="Ma J."/>
        </authorList>
    </citation>
    <scope>NUCLEOTIDE SEQUENCE [LARGE SCALE GENOMIC DNA]</scope>
    <source>
        <strain evidence="9">JCM 17939</strain>
    </source>
</reference>
<keyword evidence="3 7" id="KW-0812">Transmembrane</keyword>
<gene>
    <name evidence="8" type="ORF">GCM10023196_018600</name>
</gene>
<feature type="region of interest" description="Disordered" evidence="6">
    <location>
        <begin position="1"/>
        <end position="252"/>
    </location>
</feature>
<dbReference type="PANTHER" id="PTHR39087">
    <property type="entry name" value="UPF0104 MEMBRANE PROTEIN MJ1595"/>
    <property type="match status" value="1"/>
</dbReference>
<feature type="transmembrane region" description="Helical" evidence="7">
    <location>
        <begin position="773"/>
        <end position="797"/>
    </location>
</feature>
<evidence type="ECO:0000256" key="2">
    <source>
        <dbReference type="ARBA" id="ARBA00022475"/>
    </source>
</evidence>
<name>A0ABP8U626_9ACTN</name>
<feature type="transmembrane region" description="Helical" evidence="7">
    <location>
        <begin position="994"/>
        <end position="1016"/>
    </location>
</feature>
<dbReference type="Proteomes" id="UP001501442">
    <property type="component" value="Unassembled WGS sequence"/>
</dbReference>
<evidence type="ECO:0000256" key="7">
    <source>
        <dbReference type="SAM" id="Phobius"/>
    </source>
</evidence>
<feature type="compositionally biased region" description="Polar residues" evidence="6">
    <location>
        <begin position="115"/>
        <end position="125"/>
    </location>
</feature>
<feature type="transmembrane region" description="Helical" evidence="7">
    <location>
        <begin position="884"/>
        <end position="905"/>
    </location>
</feature>
<organism evidence="8 9">
    <name type="scientific">Actinoallomurus vinaceus</name>
    <dbReference type="NCBI Taxonomy" id="1080074"/>
    <lineage>
        <taxon>Bacteria</taxon>
        <taxon>Bacillati</taxon>
        <taxon>Actinomycetota</taxon>
        <taxon>Actinomycetes</taxon>
        <taxon>Streptosporangiales</taxon>
        <taxon>Thermomonosporaceae</taxon>
        <taxon>Actinoallomurus</taxon>
    </lineage>
</organism>
<feature type="transmembrane region" description="Helical" evidence="7">
    <location>
        <begin position="742"/>
        <end position="761"/>
    </location>
</feature>
<accession>A0ABP8U626</accession>
<feature type="transmembrane region" description="Helical" evidence="7">
    <location>
        <begin position="310"/>
        <end position="332"/>
    </location>
</feature>
<keyword evidence="9" id="KW-1185">Reference proteome</keyword>
<feature type="transmembrane region" description="Helical" evidence="7">
    <location>
        <begin position="344"/>
        <end position="365"/>
    </location>
</feature>
<dbReference type="InterPro" id="IPR022791">
    <property type="entry name" value="L-PG_synthase/AglD"/>
</dbReference>
<evidence type="ECO:0008006" key="10">
    <source>
        <dbReference type="Google" id="ProtNLM"/>
    </source>
</evidence>
<dbReference type="SUPFAM" id="SSF56112">
    <property type="entry name" value="Protein kinase-like (PK-like)"/>
    <property type="match status" value="1"/>
</dbReference>
<feature type="transmembrane region" description="Helical" evidence="7">
    <location>
        <begin position="850"/>
        <end position="872"/>
    </location>
</feature>
<evidence type="ECO:0000313" key="9">
    <source>
        <dbReference type="Proteomes" id="UP001501442"/>
    </source>
</evidence>
<proteinExistence type="predicted"/>
<feature type="transmembrane region" description="Helical" evidence="7">
    <location>
        <begin position="385"/>
        <end position="407"/>
    </location>
</feature>
<evidence type="ECO:0000256" key="4">
    <source>
        <dbReference type="ARBA" id="ARBA00022989"/>
    </source>
</evidence>
<comment type="subcellular location">
    <subcellularLocation>
        <location evidence="1">Cell membrane</location>
        <topology evidence="1">Multi-pass membrane protein</topology>
    </subcellularLocation>
</comment>
<protein>
    <recommendedName>
        <fullName evidence="10">TIGR00374 family protein</fullName>
    </recommendedName>
</protein>
<dbReference type="EMBL" id="BAABHK010000002">
    <property type="protein sequence ID" value="GAA4623232.1"/>
    <property type="molecule type" value="Genomic_DNA"/>
</dbReference>
<dbReference type="RefSeq" id="WP_345430241.1">
    <property type="nucleotide sequence ID" value="NZ_BAABHK010000002.1"/>
</dbReference>
<feature type="compositionally biased region" description="Low complexity" evidence="6">
    <location>
        <begin position="157"/>
        <end position="181"/>
    </location>
</feature>
<keyword evidence="2" id="KW-1003">Cell membrane</keyword>
<feature type="transmembrane region" description="Helical" evidence="7">
    <location>
        <begin position="414"/>
        <end position="433"/>
    </location>
</feature>
<feature type="transmembrane region" description="Helical" evidence="7">
    <location>
        <begin position="934"/>
        <end position="952"/>
    </location>
</feature>
<feature type="transmembrane region" description="Helical" evidence="7">
    <location>
        <begin position="270"/>
        <end position="290"/>
    </location>
</feature>
<keyword evidence="5 7" id="KW-0472">Membrane</keyword>
<dbReference type="PANTHER" id="PTHR39087:SF2">
    <property type="entry name" value="UPF0104 MEMBRANE PROTEIN MJ1595"/>
    <property type="match status" value="1"/>
</dbReference>
<feature type="compositionally biased region" description="Low complexity" evidence="6">
    <location>
        <begin position="47"/>
        <end position="69"/>
    </location>
</feature>
<evidence type="ECO:0000313" key="8">
    <source>
        <dbReference type="EMBL" id="GAA4623232.1"/>
    </source>
</evidence>
<dbReference type="Pfam" id="PF03706">
    <property type="entry name" value="LPG_synthase_TM"/>
    <property type="match status" value="1"/>
</dbReference>